<dbReference type="Proteomes" id="UP000432568">
    <property type="component" value="Unassembled WGS sequence"/>
</dbReference>
<dbReference type="EMBL" id="VIOG01000005">
    <property type="protein sequence ID" value="MTD91381.1"/>
    <property type="molecule type" value="Genomic_DNA"/>
</dbReference>
<evidence type="ECO:0000313" key="3">
    <source>
        <dbReference type="Proteomes" id="UP000432568"/>
    </source>
</evidence>
<gene>
    <name evidence="2" type="ORF">FME68_05710</name>
</gene>
<dbReference type="AlphaFoldDB" id="A0A2N6TMC5"/>
<name>A0A2N6TMC5_9CORY</name>
<dbReference type="RefSeq" id="WP_070821292.1">
    <property type="nucleotide sequence ID" value="NZ_PNHI01000007.1"/>
</dbReference>
<proteinExistence type="predicted"/>
<organism evidence="2 3">
    <name type="scientific">Corynebacterium aurimucosum</name>
    <dbReference type="NCBI Taxonomy" id="169292"/>
    <lineage>
        <taxon>Bacteria</taxon>
        <taxon>Bacillati</taxon>
        <taxon>Actinomycetota</taxon>
        <taxon>Actinomycetes</taxon>
        <taxon>Mycobacteriales</taxon>
        <taxon>Corynebacteriaceae</taxon>
        <taxon>Corynebacterium</taxon>
    </lineage>
</organism>
<evidence type="ECO:0000313" key="2">
    <source>
        <dbReference type="EMBL" id="MTD91381.1"/>
    </source>
</evidence>
<feature type="region of interest" description="Disordered" evidence="1">
    <location>
        <begin position="60"/>
        <end position="108"/>
    </location>
</feature>
<protein>
    <submittedName>
        <fullName evidence="2">Uncharacterized protein</fullName>
    </submittedName>
</protein>
<sequence>MTTIMAMGTNGAIQLQQNPMIIPDTVMPVRLCSGLRPDPRMSATIPSPTAHQPVKIVSIDDKNPTAPHKSVSTMMTSGGSTASPSTHGARGFGVEGCSIGDVYDPAEE</sequence>
<evidence type="ECO:0000256" key="1">
    <source>
        <dbReference type="SAM" id="MobiDB-lite"/>
    </source>
</evidence>
<reference evidence="2 3" key="1">
    <citation type="submission" date="2019-07" db="EMBL/GenBank/DDBJ databases">
        <title>Draft genome of C. aurimucosum strain 332.</title>
        <authorList>
            <person name="Pacheco L.G.C."/>
            <person name="Aguiar E.R.G.R."/>
            <person name="Barberis C.M."/>
            <person name="Almuzara M.N."/>
            <person name="Traglia G.M."/>
            <person name="Santos C.S."/>
            <person name="Vay C.A."/>
            <person name="Rocha D.J.P.G."/>
        </authorList>
    </citation>
    <scope>NUCLEOTIDE SEQUENCE [LARGE SCALE GENOMIC DNA]</scope>
    <source>
        <strain evidence="2 3">332</strain>
    </source>
</reference>
<comment type="caution">
    <text evidence="2">The sequence shown here is derived from an EMBL/GenBank/DDBJ whole genome shotgun (WGS) entry which is preliminary data.</text>
</comment>
<accession>A0A2N6TMC5</accession>
<feature type="compositionally biased region" description="Low complexity" evidence="1">
    <location>
        <begin position="70"/>
        <end position="86"/>
    </location>
</feature>